<evidence type="ECO:0000256" key="1">
    <source>
        <dbReference type="SAM" id="MobiDB-lite"/>
    </source>
</evidence>
<keyword evidence="4" id="KW-1185">Reference proteome</keyword>
<dbReference type="KEGG" id="sva:SVA_3639"/>
<proteinExistence type="predicted"/>
<organism evidence="3 4">
    <name type="scientific">Sulfurifustis variabilis</name>
    <dbReference type="NCBI Taxonomy" id="1675686"/>
    <lineage>
        <taxon>Bacteria</taxon>
        <taxon>Pseudomonadati</taxon>
        <taxon>Pseudomonadota</taxon>
        <taxon>Gammaproteobacteria</taxon>
        <taxon>Acidiferrobacterales</taxon>
        <taxon>Acidiferrobacteraceae</taxon>
        <taxon>Sulfurifustis</taxon>
    </lineage>
</organism>
<dbReference type="AlphaFoldDB" id="A0A1C7AFN4"/>
<keyword evidence="2" id="KW-0732">Signal</keyword>
<evidence type="ECO:0000256" key="2">
    <source>
        <dbReference type="SAM" id="SignalP"/>
    </source>
</evidence>
<feature type="compositionally biased region" description="Basic and acidic residues" evidence="1">
    <location>
        <begin position="25"/>
        <end position="40"/>
    </location>
</feature>
<dbReference type="Proteomes" id="UP000218899">
    <property type="component" value="Chromosome"/>
</dbReference>
<feature type="region of interest" description="Disordered" evidence="1">
    <location>
        <begin position="18"/>
        <end position="85"/>
    </location>
</feature>
<dbReference type="EMBL" id="AP014936">
    <property type="protein sequence ID" value="BAU50175.1"/>
    <property type="molecule type" value="Genomic_DNA"/>
</dbReference>
<gene>
    <name evidence="3" type="ORF">SVA_3639</name>
</gene>
<evidence type="ECO:0008006" key="5">
    <source>
        <dbReference type="Google" id="ProtNLM"/>
    </source>
</evidence>
<protein>
    <recommendedName>
        <fullName evidence="5">Secreted protein</fullName>
    </recommendedName>
</protein>
<sequence>MAIRGCTFVLSLVLAASAQATSGSDDPRDKRAPTRGENRDTSAFLVVGPVVSPKADTRGTHRPSEGMYEYPSGDATPICVNPPPR</sequence>
<name>A0A1C7AFN4_9GAMM</name>
<feature type="compositionally biased region" description="Basic and acidic residues" evidence="1">
    <location>
        <begin position="55"/>
        <end position="64"/>
    </location>
</feature>
<feature type="chain" id="PRO_5008752421" description="Secreted protein" evidence="2">
    <location>
        <begin position="21"/>
        <end position="85"/>
    </location>
</feature>
<evidence type="ECO:0000313" key="4">
    <source>
        <dbReference type="Proteomes" id="UP000218899"/>
    </source>
</evidence>
<evidence type="ECO:0000313" key="3">
    <source>
        <dbReference type="EMBL" id="BAU50175.1"/>
    </source>
</evidence>
<feature type="signal peptide" evidence="2">
    <location>
        <begin position="1"/>
        <end position="20"/>
    </location>
</feature>
<reference evidence="3 4" key="1">
    <citation type="submission" date="2015-08" db="EMBL/GenBank/DDBJ databases">
        <title>Complete genome sequence of Sulfurifustis variabilis.</title>
        <authorList>
            <person name="Miura A."/>
            <person name="Kojima H."/>
            <person name="Fukui M."/>
        </authorList>
    </citation>
    <scope>NUCLEOTIDE SEQUENCE [LARGE SCALE GENOMIC DNA]</scope>
    <source>
        <strain evidence="4">skN76</strain>
    </source>
</reference>
<accession>A0A1C7AFN4</accession>